<organism evidence="2 3">
    <name type="scientific">Candidatus Thiomargarita nelsonii</name>
    <dbReference type="NCBI Taxonomy" id="1003181"/>
    <lineage>
        <taxon>Bacteria</taxon>
        <taxon>Pseudomonadati</taxon>
        <taxon>Pseudomonadota</taxon>
        <taxon>Gammaproteobacteria</taxon>
        <taxon>Thiotrichales</taxon>
        <taxon>Thiotrichaceae</taxon>
        <taxon>Thiomargarita</taxon>
    </lineage>
</organism>
<keyword evidence="1" id="KW-1133">Transmembrane helix</keyword>
<name>A0A176RU67_9GAMM</name>
<dbReference type="EMBL" id="LUTY01002866">
    <property type="protein sequence ID" value="OAD19278.1"/>
    <property type="molecule type" value="Genomic_DNA"/>
</dbReference>
<dbReference type="Proteomes" id="UP000076962">
    <property type="component" value="Unassembled WGS sequence"/>
</dbReference>
<keyword evidence="1" id="KW-0812">Transmembrane</keyword>
<sequence length="76" mass="8760">MNGFWLSEGYGSHSFSLSFLIKNLFLSKLIVVYTLYYFNTNILKHFLLHSPLIQMCHLDDECLLTKACLPNKSSVT</sequence>
<dbReference type="AlphaFoldDB" id="A0A176RU67"/>
<comment type="caution">
    <text evidence="2">The sequence shown here is derived from an EMBL/GenBank/DDBJ whole genome shotgun (WGS) entry which is preliminary data.</text>
</comment>
<feature type="transmembrane region" description="Helical" evidence="1">
    <location>
        <begin position="20"/>
        <end position="38"/>
    </location>
</feature>
<gene>
    <name evidence="2" type="ORF">THIOM_005093</name>
</gene>
<keyword evidence="3" id="KW-1185">Reference proteome</keyword>
<reference evidence="2 3" key="1">
    <citation type="submission" date="2016-05" db="EMBL/GenBank/DDBJ databases">
        <title>Single-cell genome of chain-forming Candidatus Thiomargarita nelsonii and comparison to other large sulfur-oxidizing bacteria.</title>
        <authorList>
            <person name="Winkel M."/>
            <person name="Salman V."/>
            <person name="Woyke T."/>
            <person name="Schulz-Vogt H."/>
            <person name="Richter M."/>
            <person name="Flood B."/>
            <person name="Bailey J."/>
            <person name="Amann R."/>
            <person name="Mussmann M."/>
        </authorList>
    </citation>
    <scope>NUCLEOTIDE SEQUENCE [LARGE SCALE GENOMIC DNA]</scope>
    <source>
        <strain evidence="2 3">THI036</strain>
    </source>
</reference>
<evidence type="ECO:0000256" key="1">
    <source>
        <dbReference type="SAM" id="Phobius"/>
    </source>
</evidence>
<protein>
    <submittedName>
        <fullName evidence="2">Uncharacterized protein</fullName>
    </submittedName>
</protein>
<accession>A0A176RU67</accession>
<keyword evidence="1" id="KW-0472">Membrane</keyword>
<evidence type="ECO:0000313" key="3">
    <source>
        <dbReference type="Proteomes" id="UP000076962"/>
    </source>
</evidence>
<evidence type="ECO:0000313" key="2">
    <source>
        <dbReference type="EMBL" id="OAD19278.1"/>
    </source>
</evidence>
<proteinExistence type="predicted"/>